<dbReference type="PANTHER" id="PTHR10656:SF69">
    <property type="entry name" value="MAB-21-LIKE HHH_H2TH-LIKE DOMAIN-CONTAINING PROTEIN"/>
    <property type="match status" value="1"/>
</dbReference>
<keyword evidence="3" id="KW-0547">Nucleotide-binding</keyword>
<name>A0ABN8PCB1_9CNID</name>
<keyword evidence="7" id="KW-1185">Reference proteome</keyword>
<evidence type="ECO:0000259" key="5">
    <source>
        <dbReference type="Pfam" id="PF20266"/>
    </source>
</evidence>
<dbReference type="InterPro" id="IPR024810">
    <property type="entry name" value="MAB21L/cGLR"/>
</dbReference>
<evidence type="ECO:0000256" key="1">
    <source>
        <dbReference type="ARBA" id="ARBA00001946"/>
    </source>
</evidence>
<accession>A0ABN8PCB1</accession>
<dbReference type="SMART" id="SM01265">
    <property type="entry name" value="Mab-21"/>
    <property type="match status" value="1"/>
</dbReference>
<evidence type="ECO:0000256" key="2">
    <source>
        <dbReference type="ARBA" id="ARBA00008307"/>
    </source>
</evidence>
<evidence type="ECO:0000259" key="4">
    <source>
        <dbReference type="Pfam" id="PF03281"/>
    </source>
</evidence>
<dbReference type="Pfam" id="PF20266">
    <property type="entry name" value="Mab-21_C"/>
    <property type="match status" value="1"/>
</dbReference>
<dbReference type="Gene3D" id="1.10.1410.40">
    <property type="match status" value="1"/>
</dbReference>
<evidence type="ECO:0000256" key="3">
    <source>
        <dbReference type="ARBA" id="ARBA00022840"/>
    </source>
</evidence>
<protein>
    <recommendedName>
        <fullName evidence="8">Mab-21-like HhH/H2TH-like domain-containing protein</fullName>
    </recommendedName>
</protein>
<dbReference type="Pfam" id="PF03281">
    <property type="entry name" value="Mab-21"/>
    <property type="match status" value="1"/>
</dbReference>
<gene>
    <name evidence="6" type="ORF">PLOB_00041395</name>
</gene>
<evidence type="ECO:0000313" key="6">
    <source>
        <dbReference type="EMBL" id="CAH3140806.1"/>
    </source>
</evidence>
<comment type="caution">
    <text evidence="6">The sequence shown here is derived from an EMBL/GenBank/DDBJ whole genome shotgun (WGS) entry which is preliminary data.</text>
</comment>
<evidence type="ECO:0000313" key="7">
    <source>
        <dbReference type="Proteomes" id="UP001159405"/>
    </source>
</evidence>
<feature type="domain" description="Mab-21-like nucleotidyltransferase" evidence="4">
    <location>
        <begin position="268"/>
        <end position="343"/>
    </location>
</feature>
<organism evidence="6 7">
    <name type="scientific">Porites lobata</name>
    <dbReference type="NCBI Taxonomy" id="104759"/>
    <lineage>
        <taxon>Eukaryota</taxon>
        <taxon>Metazoa</taxon>
        <taxon>Cnidaria</taxon>
        <taxon>Anthozoa</taxon>
        <taxon>Hexacorallia</taxon>
        <taxon>Scleractinia</taxon>
        <taxon>Fungiina</taxon>
        <taxon>Poritidae</taxon>
        <taxon>Porites</taxon>
    </lineage>
</organism>
<dbReference type="PANTHER" id="PTHR10656">
    <property type="entry name" value="CELL FATE DETERMINING PROTEIN MAB21-RELATED"/>
    <property type="match status" value="1"/>
</dbReference>
<sequence>MSAWLRSIFMLLFFRFSTKRNITLMFKNIWLQLLITWRKICYFLSRRFGLPLWSYIYGKDIPATPLSLFLFNVGKWQDTVWEERKRFLSPYIPFEEKFIGEVFGMGEVEVRYTGSFRVGLQSLGMTGSDNDMMYIYKSIRVNTTQKASSTDHLTIKSSDQPGHVYLRLNVPKSVFIQFYHRIALNVQADNFGFPSPGEVDKILDESGLQNLQEGPCEFFLSSEVFTELHSRFNYFRFGGWVTFQQSGPASTVRWNISTLPNYVNLGPLDNVFALHCPSWPEEASSWLKRERKFGFPKDDVVKKMLDYGVDLVPKPRKMEHPSSYQRRKTFMWRLSFSVPELLLVNSWNEAQRICYRYAKTLMKTNLKHLDIPSYCGLNVMFWLIEQTDPAHWVDHHLVFSLQMFFKNLERCCLNGFCSHYFIPENNLFIDISQDKLLKGSQTCREISQNLYVHLWLDEGIWCYLSGLRQTTWHSFNSASTLCKMCDENILTEFLERWSQALSDLQRSCERNFRIYYCLKVYRELARAWYASEQYPQRREFILKAVRTFLHDSRKRQQTAEEKFIADSVCFANLRCLRAYFHEVTSVSEWRFFYRKELIQLQQDLFHRKDFQGSVNVALHNYLHGNFEAAARVLESDSLTDETENSAQSIPVFSPFDKSSADPFIREFPFKGHAFYCPEIVVRWYLLWKCYLVMDRNDTERAALAQRKLRELDLCNLYQENLRIMKPLFEPFGRYLKDLAIRHKDRS</sequence>
<dbReference type="InterPro" id="IPR046903">
    <property type="entry name" value="Mab-21-like_nuc_Trfase"/>
</dbReference>
<proteinExistence type="inferred from homology"/>
<dbReference type="InterPro" id="IPR046906">
    <property type="entry name" value="Mab-21_HhH/H2TH-like"/>
</dbReference>
<dbReference type="Proteomes" id="UP001159405">
    <property type="component" value="Unassembled WGS sequence"/>
</dbReference>
<evidence type="ECO:0008006" key="8">
    <source>
        <dbReference type="Google" id="ProtNLM"/>
    </source>
</evidence>
<comment type="similarity">
    <text evidence="2">Belongs to the mab-21 family.</text>
</comment>
<dbReference type="EMBL" id="CALNXK010000065">
    <property type="protein sequence ID" value="CAH3140806.1"/>
    <property type="molecule type" value="Genomic_DNA"/>
</dbReference>
<reference evidence="6 7" key="1">
    <citation type="submission" date="2022-05" db="EMBL/GenBank/DDBJ databases">
        <authorList>
            <consortium name="Genoscope - CEA"/>
            <person name="William W."/>
        </authorList>
    </citation>
    <scope>NUCLEOTIDE SEQUENCE [LARGE SCALE GENOMIC DNA]</scope>
</reference>
<feature type="domain" description="Mab-21-like HhH/H2TH-like" evidence="5">
    <location>
        <begin position="352"/>
        <end position="438"/>
    </location>
</feature>
<comment type="cofactor">
    <cofactor evidence="1">
        <name>Mg(2+)</name>
        <dbReference type="ChEBI" id="CHEBI:18420"/>
    </cofactor>
</comment>
<keyword evidence="3" id="KW-0067">ATP-binding</keyword>